<dbReference type="SUPFAM" id="SSF51695">
    <property type="entry name" value="PLC-like phosphodiesterases"/>
    <property type="match status" value="1"/>
</dbReference>
<dbReference type="FunFam" id="3.30.505.10:FF:000011">
    <property type="entry name" value="1-phosphatidylinositol 4,5-bisphosphate phosphodiesterase gamma"/>
    <property type="match status" value="1"/>
</dbReference>
<evidence type="ECO:0000256" key="12">
    <source>
        <dbReference type="ARBA" id="ARBA00022990"/>
    </source>
</evidence>
<keyword evidence="4 23" id="KW-0728">SH3 domain</keyword>
<dbReference type="CDD" id="cd09932">
    <property type="entry name" value="SH2_C-SH2_PLC_gamma_like"/>
    <property type="match status" value="1"/>
</dbReference>
<dbReference type="Gene3D" id="2.30.29.30">
    <property type="entry name" value="Pleckstrin-homology domain (PH domain)/Phosphotyrosine-binding domain (PTB)"/>
    <property type="match status" value="2"/>
</dbReference>
<dbReference type="InterPro" id="IPR001192">
    <property type="entry name" value="PI-PLC_fam"/>
</dbReference>
<dbReference type="Pfam" id="PF00017">
    <property type="entry name" value="SH2"/>
    <property type="match status" value="2"/>
</dbReference>
<keyword evidence="9" id="KW-0106">Calcium</keyword>
<dbReference type="SMART" id="SM00252">
    <property type="entry name" value="SH2"/>
    <property type="match status" value="2"/>
</dbReference>
<organism evidence="30 31">
    <name type="scientific">Pteropus vampyrus</name>
    <name type="common">Large flying fox</name>
    <dbReference type="NCBI Taxonomy" id="132908"/>
    <lineage>
        <taxon>Eukaryota</taxon>
        <taxon>Metazoa</taxon>
        <taxon>Chordata</taxon>
        <taxon>Craniata</taxon>
        <taxon>Vertebrata</taxon>
        <taxon>Euteleostomi</taxon>
        <taxon>Mammalia</taxon>
        <taxon>Eutheria</taxon>
        <taxon>Laurasiatheria</taxon>
        <taxon>Chiroptera</taxon>
        <taxon>Yinpterochiroptera</taxon>
        <taxon>Pteropodoidea</taxon>
        <taxon>Pteropodidae</taxon>
        <taxon>Pteropodinae</taxon>
        <taxon>Pteropus</taxon>
    </lineage>
</organism>
<evidence type="ECO:0000259" key="28">
    <source>
        <dbReference type="PROSITE" id="PS50004"/>
    </source>
</evidence>
<comment type="subcellular location">
    <subcellularLocation>
        <location evidence="3">Cell projection</location>
        <location evidence="3">Lamellipodium</location>
    </subcellularLocation>
    <subcellularLocation>
        <location evidence="2">Cell projection</location>
        <location evidence="2">Ruffle</location>
    </subcellularLocation>
</comment>
<evidence type="ECO:0000256" key="20">
    <source>
        <dbReference type="PIRNR" id="PIRNR000952"/>
    </source>
</evidence>
<keyword evidence="5" id="KW-0597">Phosphoprotein</keyword>
<keyword evidence="11 20" id="KW-0442">Lipid degradation</keyword>
<dbReference type="GO" id="GO:0005737">
    <property type="term" value="C:cytoplasm"/>
    <property type="evidence" value="ECO:0007669"/>
    <property type="project" value="UniProtKB-ARBA"/>
</dbReference>
<dbReference type="GO" id="GO:0048015">
    <property type="term" value="P:phosphatidylinositol-mediated signaling"/>
    <property type="evidence" value="ECO:0007669"/>
    <property type="project" value="TreeGrafter"/>
</dbReference>
<protein>
    <recommendedName>
        <fullName evidence="20">1-phosphatidylinositol 4,5-bisphosphate phosphodiesterase gamma</fullName>
        <ecNumber evidence="20">3.1.4.11</ecNumber>
    </recommendedName>
</protein>
<dbReference type="InterPro" id="IPR002048">
    <property type="entry name" value="EF_hand_dom"/>
</dbReference>
<proteinExistence type="predicted"/>
<dbReference type="PIRSF" id="PIRSF000952">
    <property type="entry name" value="PLC-gamma"/>
    <property type="match status" value="1"/>
</dbReference>
<keyword evidence="30" id="KW-1185">Reference proteome</keyword>
<sequence length="1260" mass="143735">MAGAASPCANGCGPGAPSDAEVLHLCRSLEVGTVMTLFYSKKSQRPERKTFQVKLETRQITWSRGADKIEGAIDIREIKEIRPGKTSRDFDRYQEDPAFRPDQSHCFVILYGMEFRLKTLSLQATSEDEVNMWIKGLTWLMEDTLQAATPLQIERWLRKQFYSVDRNREDRISAKDLKNMLSQVNYRVPNMRFLRERLTDLEQRSSDITYGQFAQLYRSLMYSAQKTMDLPFLEASALRVGERPELCRVSLPEFQQFLLEYQGELWAVDRLQVQEFMLSFLRDPLREIEEPYFCLDEFVTFLFSKENSVWNSQLDAVCPDTMHNPLSHYWISSSHNTYLTGDQFSSESSLEAYARCLRMGCRCIELDCWDGPDGMPVIYHGHTLTTKIKFSDVLHTIKEHAFVASEYPVILSIEDHCSIAQQRNMAQYFKKVLGDTLLTKPVDIAADGLPSPSQLKRKILIKHKKLAEGSAYEEVPTSVMYSENDISNSIKNGILYLEDPVNHEWYPHYFVLTSSKIYYSEETSSDQGNEDEEEPKEASSSTELHSNEKWFHGKLGAGRDGRHIAERLLTEYCIETGAPDGSFLVRESETFVGDYTLSFWRNGKVQHCRIHSRQDAGTPKFFLTDNLVFDSLYDLITHYQQVPLRCNEFEMRLSEPVPQTNAHESKEWYHASLTRAQAEHMLMRVPRDGAFLVRKRNEPNSYAISFRAEGKIKHCRVQQEGQTVMLGNSEFDSLVDLISYYEKHPLYRKMKLRYPINEEALEKIGTAEPDYGALYEGRNPGFYVEANPMPTFKCAVKALFDYKAQREDELTFTKSAIIQNVEKQEGGWWRGDYGGKKQLWFPSNYVEEMVSPAALEPEREHLDENSPLGDLLRGVLDVPACQIAIRPEGKNNRLFVFSISMASAQWSLDVAADSQEELQDWVKKIREVAQTADARVRTRWSPQGCWVGPLGAPWEPCGSLSGGRGLQLPPLGRGVWREQTSSHHLAESGGATEQTCSCFGERASVSRAEKGWVLRTVAVELWPGLSGQCPWGPAEGALSPLHSGDLEGAERTILRLSLPALQVLGARHLPKNGRGIVCPFVEIEVAGAEYDSTKQKTEFVVDNGLNPMWPAKPFHFQISNPEFAFLRFVVYEEDMFSDQNFLAQATFPVKGLKTGYRAVPLKNNYSEDLELASLLVKIDIFPAKQENGDLSPFGGMSLRERSSDASGQLFHGRAREGSFEARYQQPFEDFRISQEHLADHFDSRERRAPRRTRVNGDNRL</sequence>
<dbReference type="GO" id="GO:0009395">
    <property type="term" value="P:phospholipid catabolic process"/>
    <property type="evidence" value="ECO:0007669"/>
    <property type="project" value="UniProtKB-UniRule"/>
</dbReference>
<evidence type="ECO:0000259" key="27">
    <source>
        <dbReference type="PROSITE" id="PS50003"/>
    </source>
</evidence>
<evidence type="ECO:0000256" key="10">
    <source>
        <dbReference type="ARBA" id="ARBA00022843"/>
    </source>
</evidence>
<evidence type="ECO:0000256" key="22">
    <source>
        <dbReference type="PROSITE-ProRule" id="PRU00191"/>
    </source>
</evidence>
<comment type="function">
    <text evidence="19">Mediates the production of the second messenger molecules diacylglycerol (DAG) and inositol 1,4,5-trisphosphate (IP3). Plays an important role in the regulation of intracellular signaling cascades. Becomes activated in response to ligand-mediated activation of receptor-type tyrosine kinases, such as PDGFRA, PDGFRB, EGFR, FGFR1, FGFR2, FGFR3 and FGFR4. Plays a role in actin reorganization and cell migration. Guanine nucleotide exchange factor that binds the GTPase DNM1 and catalyzes the dissociation of GDP, allowing a GTP molecule to bind in its place, therefore enhancing DNM1-dependent endocytosis.</text>
</comment>
<keyword evidence="12" id="KW-0007">Acetylation</keyword>
<evidence type="ECO:0000259" key="29">
    <source>
        <dbReference type="PROSITE" id="PS50222"/>
    </source>
</evidence>
<dbReference type="PRINTS" id="PR00401">
    <property type="entry name" value="SH2DOMAIN"/>
</dbReference>
<evidence type="ECO:0000256" key="21">
    <source>
        <dbReference type="PIRSR" id="PIRSR000952-1"/>
    </source>
</evidence>
<evidence type="ECO:0000313" key="31">
    <source>
        <dbReference type="RefSeq" id="XP_011364937.1"/>
    </source>
</evidence>
<evidence type="ECO:0000256" key="11">
    <source>
        <dbReference type="ARBA" id="ARBA00022963"/>
    </source>
</evidence>
<dbReference type="CTD" id="5335"/>
<evidence type="ECO:0000256" key="7">
    <source>
        <dbReference type="ARBA" id="ARBA00022737"/>
    </source>
</evidence>
<dbReference type="OrthoDB" id="269822at2759"/>
<dbReference type="InterPro" id="IPR000008">
    <property type="entry name" value="C2_dom"/>
</dbReference>
<feature type="domain" description="PH" evidence="27">
    <location>
        <begin position="895"/>
        <end position="930"/>
    </location>
</feature>
<evidence type="ECO:0000256" key="14">
    <source>
        <dbReference type="ARBA" id="ARBA00023098"/>
    </source>
</evidence>
<dbReference type="InterPro" id="IPR035023">
    <property type="entry name" value="PLC-gamma_C-SH2"/>
</dbReference>
<dbReference type="InterPro" id="IPR011993">
    <property type="entry name" value="PH-like_dom_sf"/>
</dbReference>
<gene>
    <name evidence="31" type="primary">PLCG1</name>
</gene>
<dbReference type="SUPFAM" id="SSF50044">
    <property type="entry name" value="SH3-domain"/>
    <property type="match status" value="1"/>
</dbReference>
<dbReference type="FunFam" id="3.20.20.190:FF:000004">
    <property type="entry name" value="1-phosphatidylinositol 4,5-bisphosphate phosphodiesterase gamma"/>
    <property type="match status" value="1"/>
</dbReference>
<evidence type="ECO:0000256" key="23">
    <source>
        <dbReference type="PROSITE-ProRule" id="PRU00192"/>
    </source>
</evidence>
<evidence type="ECO:0000256" key="6">
    <source>
        <dbReference type="ARBA" id="ARBA00022723"/>
    </source>
</evidence>
<keyword evidence="15 20" id="KW-0807">Transducer</keyword>
<dbReference type="SMART" id="SM00239">
    <property type="entry name" value="C2"/>
    <property type="match status" value="1"/>
</dbReference>
<dbReference type="InterPro" id="IPR035024">
    <property type="entry name" value="PLC-gamma_N-SH2"/>
</dbReference>
<comment type="catalytic activity">
    <reaction evidence="18">
        <text>a 1,2-diacyl-sn-glycero-3-phospho-(1D-myo-inositol) + H2O = 1D-myo-inositol 1-phosphate + a 1,2-diacyl-sn-glycerol + H(+)</text>
        <dbReference type="Rhea" id="RHEA:43484"/>
        <dbReference type="ChEBI" id="CHEBI:15377"/>
        <dbReference type="ChEBI" id="CHEBI:15378"/>
        <dbReference type="ChEBI" id="CHEBI:17815"/>
        <dbReference type="ChEBI" id="CHEBI:57880"/>
        <dbReference type="ChEBI" id="CHEBI:58433"/>
    </reaction>
    <physiologicalReaction direction="left-to-right" evidence="18">
        <dbReference type="Rhea" id="RHEA:43485"/>
    </physiologicalReaction>
</comment>
<dbReference type="PROSITE" id="PS50003">
    <property type="entry name" value="PH_DOMAIN"/>
    <property type="match status" value="2"/>
</dbReference>
<dbReference type="PANTHER" id="PTHR10336">
    <property type="entry name" value="PHOSPHOINOSITIDE-SPECIFIC PHOSPHOLIPASE C FAMILY PROTEIN"/>
    <property type="match status" value="1"/>
</dbReference>
<dbReference type="FunFam" id="3.30.505.10:FF:000009">
    <property type="entry name" value="1-phosphatidylinositol 4,5-bisphosphate phosphodiesterase gamma"/>
    <property type="match status" value="1"/>
</dbReference>
<evidence type="ECO:0000256" key="3">
    <source>
        <dbReference type="ARBA" id="ARBA00004510"/>
    </source>
</evidence>
<evidence type="ECO:0000256" key="8">
    <source>
        <dbReference type="ARBA" id="ARBA00022801"/>
    </source>
</evidence>
<dbReference type="CDD" id="cd00275">
    <property type="entry name" value="C2_PLC_like"/>
    <property type="match status" value="1"/>
</dbReference>
<dbReference type="FunFam" id="2.30.30.40:FF:000051">
    <property type="entry name" value="1-phosphatidylinositol 4,5-bisphosphate phosphodiesterase gamma"/>
    <property type="match status" value="1"/>
</dbReference>
<evidence type="ECO:0000256" key="18">
    <source>
        <dbReference type="ARBA" id="ARBA00023726"/>
    </source>
</evidence>
<dbReference type="Gene3D" id="2.60.40.150">
    <property type="entry name" value="C2 domain"/>
    <property type="match status" value="1"/>
</dbReference>
<keyword evidence="7" id="KW-0677">Repeat</keyword>
<dbReference type="Pfam" id="PF23329">
    <property type="entry name" value="EF_HAND_1_PLCG"/>
    <property type="match status" value="1"/>
</dbReference>
<dbReference type="SUPFAM" id="SSF49562">
    <property type="entry name" value="C2 domain (Calcium/lipid-binding domain, CaLB)"/>
    <property type="match status" value="1"/>
</dbReference>
<keyword evidence="13 22" id="KW-0727">SH2 domain</keyword>
<evidence type="ECO:0000256" key="17">
    <source>
        <dbReference type="ARBA" id="ARBA00023674"/>
    </source>
</evidence>
<reference evidence="31" key="1">
    <citation type="submission" date="2025-08" db="UniProtKB">
        <authorList>
            <consortium name="RefSeq"/>
        </authorList>
    </citation>
    <scope>IDENTIFICATION</scope>
    <source>
        <tissue evidence="31">Kidney</tissue>
    </source>
</reference>
<feature type="domain" description="EF-hand" evidence="29">
    <location>
        <begin position="152"/>
        <end position="187"/>
    </location>
</feature>
<evidence type="ECO:0000313" key="30">
    <source>
        <dbReference type="Proteomes" id="UP000515202"/>
    </source>
</evidence>
<dbReference type="Pfam" id="PF00018">
    <property type="entry name" value="SH3_1"/>
    <property type="match status" value="1"/>
</dbReference>
<dbReference type="CDD" id="cd08592">
    <property type="entry name" value="PI-PLCc_gamma"/>
    <property type="match status" value="1"/>
</dbReference>
<dbReference type="EC" id="3.1.4.11" evidence="20"/>
<dbReference type="Pfam" id="PF00388">
    <property type="entry name" value="PI-PLC-X"/>
    <property type="match status" value="1"/>
</dbReference>
<evidence type="ECO:0000256" key="5">
    <source>
        <dbReference type="ARBA" id="ARBA00022553"/>
    </source>
</evidence>
<feature type="domain" description="C2" evidence="28">
    <location>
        <begin position="1042"/>
        <end position="1163"/>
    </location>
</feature>
<feature type="modified residue" description="Phosphoserine" evidence="21">
    <location>
        <position position="1191"/>
    </location>
</feature>
<dbReference type="GO" id="GO:0010634">
    <property type="term" value="P:positive regulation of epithelial cell migration"/>
    <property type="evidence" value="ECO:0007669"/>
    <property type="project" value="TreeGrafter"/>
</dbReference>
<evidence type="ECO:0000256" key="19">
    <source>
        <dbReference type="ARBA" id="ARBA00053042"/>
    </source>
</evidence>
<dbReference type="CDD" id="cd13362">
    <property type="entry name" value="PH_PLC_gamma"/>
    <property type="match status" value="1"/>
</dbReference>
<keyword evidence="10" id="KW-0832">Ubl conjugation</keyword>
<dbReference type="InterPro" id="IPR001452">
    <property type="entry name" value="SH3_domain"/>
</dbReference>
<dbReference type="InterPro" id="IPR011992">
    <property type="entry name" value="EF-hand-dom_pair"/>
</dbReference>
<dbReference type="Proteomes" id="UP000515202">
    <property type="component" value="Unplaced"/>
</dbReference>
<dbReference type="PANTHER" id="PTHR10336:SF173">
    <property type="entry name" value="1-PHOSPHATIDYLINOSITOL 4,5-BISPHOSPHATE PHOSPHODIESTERASE GAMMA-1"/>
    <property type="match status" value="1"/>
</dbReference>
<feature type="region of interest" description="Disordered" evidence="24">
    <location>
        <begin position="522"/>
        <end position="544"/>
    </location>
</feature>
<dbReference type="SMART" id="SM00148">
    <property type="entry name" value="PLCXc"/>
    <property type="match status" value="1"/>
</dbReference>
<dbReference type="Pfam" id="PF00169">
    <property type="entry name" value="PH"/>
    <property type="match status" value="1"/>
</dbReference>
<dbReference type="Gene3D" id="3.30.505.10">
    <property type="entry name" value="SH2 domain"/>
    <property type="match status" value="2"/>
</dbReference>
<dbReference type="GeneID" id="105296521"/>
<evidence type="ECO:0000256" key="13">
    <source>
        <dbReference type="ARBA" id="ARBA00022999"/>
    </source>
</evidence>
<comment type="catalytic activity">
    <reaction evidence="17">
        <text>a 1,2-diacyl-sn-glycero-3-phospho-(1D-myo-inositol-4,5-bisphosphate) + H2O = 1D-myo-inositol 1,4,5-trisphosphate + a 1,2-diacyl-sn-glycerol + H(+)</text>
        <dbReference type="Rhea" id="RHEA:33179"/>
        <dbReference type="ChEBI" id="CHEBI:15377"/>
        <dbReference type="ChEBI" id="CHEBI:15378"/>
        <dbReference type="ChEBI" id="CHEBI:17815"/>
        <dbReference type="ChEBI" id="CHEBI:58456"/>
        <dbReference type="ChEBI" id="CHEBI:203600"/>
        <dbReference type="EC" id="3.1.4.11"/>
    </reaction>
    <physiologicalReaction direction="left-to-right" evidence="17">
        <dbReference type="Rhea" id="RHEA:33180"/>
    </physiologicalReaction>
</comment>
<dbReference type="SMART" id="SM00326">
    <property type="entry name" value="SH3"/>
    <property type="match status" value="1"/>
</dbReference>
<evidence type="ECO:0000256" key="2">
    <source>
        <dbReference type="ARBA" id="ARBA00004466"/>
    </source>
</evidence>
<dbReference type="KEGG" id="pvp:105296521"/>
<feature type="domain" description="SH2" evidence="25">
    <location>
        <begin position="668"/>
        <end position="756"/>
    </location>
</feature>
<feature type="region of interest" description="Disordered" evidence="24">
    <location>
        <begin position="1240"/>
        <end position="1260"/>
    </location>
</feature>
<dbReference type="GO" id="GO:0032587">
    <property type="term" value="C:ruffle membrane"/>
    <property type="evidence" value="ECO:0007669"/>
    <property type="project" value="TreeGrafter"/>
</dbReference>
<keyword evidence="16" id="KW-0966">Cell projection</keyword>
<dbReference type="CDD" id="cd13234">
    <property type="entry name" value="PHsplit_PLC_gamma"/>
    <property type="match status" value="1"/>
</dbReference>
<dbReference type="InterPro" id="IPR056586">
    <property type="entry name" value="EF-hand_PLCG1"/>
</dbReference>
<name>A0A6P3QRK1_PTEVA</name>
<dbReference type="PROSITE" id="PS50004">
    <property type="entry name" value="C2"/>
    <property type="match status" value="1"/>
</dbReference>
<dbReference type="InterPro" id="IPR000909">
    <property type="entry name" value="PLipase_C_PInositol-sp_X_dom"/>
</dbReference>
<keyword evidence="6" id="KW-0479">Metal-binding</keyword>
<dbReference type="GO" id="GO:0046488">
    <property type="term" value="P:phosphatidylinositol metabolic process"/>
    <property type="evidence" value="ECO:0007669"/>
    <property type="project" value="TreeGrafter"/>
</dbReference>
<dbReference type="GO" id="GO:0004435">
    <property type="term" value="F:phosphatidylinositol-4,5-bisphosphate phospholipase C activity"/>
    <property type="evidence" value="ECO:0007669"/>
    <property type="project" value="UniProtKB-UniRule"/>
</dbReference>
<dbReference type="Pfam" id="PF00168">
    <property type="entry name" value="C2"/>
    <property type="match status" value="1"/>
</dbReference>
<dbReference type="FunFam" id="2.30.29.30:FF:000155">
    <property type="entry name" value="1-phosphatidylinositol 4,5-bisphosphate phosphodiesterase gamma"/>
    <property type="match status" value="1"/>
</dbReference>
<keyword evidence="14 20" id="KW-0443">Lipid metabolism</keyword>
<dbReference type="AlphaFoldDB" id="A0A6P3QRK1"/>
<dbReference type="SUPFAM" id="SSF55550">
    <property type="entry name" value="SH2 domain"/>
    <property type="match status" value="2"/>
</dbReference>
<dbReference type="InterPro" id="IPR017946">
    <property type="entry name" value="PLC-like_Pdiesterase_TIM-brl"/>
</dbReference>
<keyword evidence="8 20" id="KW-0378">Hydrolase</keyword>
<comment type="cofactor">
    <cofactor evidence="1">
        <name>Ca(2+)</name>
        <dbReference type="ChEBI" id="CHEBI:29108"/>
    </cofactor>
</comment>
<dbReference type="InterPro" id="IPR035892">
    <property type="entry name" value="C2_domain_sf"/>
</dbReference>
<dbReference type="CDD" id="cd16214">
    <property type="entry name" value="EFh_PI-PLCgamma1"/>
    <property type="match status" value="1"/>
</dbReference>
<dbReference type="PRINTS" id="PR00390">
    <property type="entry name" value="PHPHLIPASEC"/>
</dbReference>
<accession>A0A6P3QRK1</accession>
<dbReference type="InterPro" id="IPR000980">
    <property type="entry name" value="SH2"/>
</dbReference>
<dbReference type="GO" id="GO:0005509">
    <property type="term" value="F:calcium ion binding"/>
    <property type="evidence" value="ECO:0007669"/>
    <property type="project" value="InterPro"/>
</dbReference>
<dbReference type="Pfam" id="PF23583">
    <property type="entry name" value="EF_HAND_2_PLCG"/>
    <property type="match status" value="1"/>
</dbReference>
<dbReference type="GO" id="GO:0051209">
    <property type="term" value="P:release of sequestered calcium ion into cytosol"/>
    <property type="evidence" value="ECO:0007669"/>
    <property type="project" value="TreeGrafter"/>
</dbReference>
<dbReference type="CDD" id="cd11970">
    <property type="entry name" value="SH3_PLCgamma1"/>
    <property type="match status" value="1"/>
</dbReference>
<dbReference type="GO" id="GO:0030027">
    <property type="term" value="C:lamellipodium"/>
    <property type="evidence" value="ECO:0007669"/>
    <property type="project" value="UniProtKB-SubCell"/>
</dbReference>
<dbReference type="PROSITE" id="PS50002">
    <property type="entry name" value="SH3"/>
    <property type="match status" value="1"/>
</dbReference>
<dbReference type="CDD" id="cd10341">
    <property type="entry name" value="SH2_N-SH2_PLC_gamma_like"/>
    <property type="match status" value="1"/>
</dbReference>
<dbReference type="InterPro" id="IPR036860">
    <property type="entry name" value="SH2_dom_sf"/>
</dbReference>
<dbReference type="FunFam" id="2.60.40.150:FF:000067">
    <property type="entry name" value="1-phosphatidylinositol 4,5-bisphosphate phosphodiesterase gamma"/>
    <property type="match status" value="1"/>
</dbReference>
<dbReference type="SUPFAM" id="SSF47473">
    <property type="entry name" value="EF-hand"/>
    <property type="match status" value="1"/>
</dbReference>
<dbReference type="SMART" id="SM00233">
    <property type="entry name" value="PH"/>
    <property type="match status" value="3"/>
</dbReference>
<evidence type="ECO:0000256" key="4">
    <source>
        <dbReference type="ARBA" id="ARBA00022443"/>
    </source>
</evidence>
<dbReference type="InterPro" id="IPR018247">
    <property type="entry name" value="EF_Hand_1_Ca_BS"/>
</dbReference>
<evidence type="ECO:0000256" key="1">
    <source>
        <dbReference type="ARBA" id="ARBA00001913"/>
    </source>
</evidence>
<dbReference type="PRINTS" id="PR00452">
    <property type="entry name" value="SH3DOMAIN"/>
</dbReference>
<dbReference type="PROSITE" id="PS50001">
    <property type="entry name" value="SH2"/>
    <property type="match status" value="2"/>
</dbReference>
<dbReference type="SUPFAM" id="SSF50729">
    <property type="entry name" value="PH domain-like"/>
    <property type="match status" value="2"/>
</dbReference>
<dbReference type="Gene3D" id="2.30.30.40">
    <property type="entry name" value="SH3 Domains"/>
    <property type="match status" value="1"/>
</dbReference>
<dbReference type="PROSITE" id="PS50007">
    <property type="entry name" value="PIPLC_X_DOMAIN"/>
    <property type="match status" value="1"/>
</dbReference>
<evidence type="ECO:0000259" key="26">
    <source>
        <dbReference type="PROSITE" id="PS50002"/>
    </source>
</evidence>
<feature type="domain" description="PH" evidence="27">
    <location>
        <begin position="27"/>
        <end position="142"/>
    </location>
</feature>
<evidence type="ECO:0000256" key="15">
    <source>
        <dbReference type="ARBA" id="ARBA00023224"/>
    </source>
</evidence>
<evidence type="ECO:0000256" key="9">
    <source>
        <dbReference type="ARBA" id="ARBA00022837"/>
    </source>
</evidence>
<feature type="modified residue" description="Phosphoserine" evidence="21">
    <location>
        <position position="1218"/>
    </location>
</feature>
<evidence type="ECO:0000256" key="16">
    <source>
        <dbReference type="ARBA" id="ARBA00023273"/>
    </source>
</evidence>
<dbReference type="InterPro" id="IPR036028">
    <property type="entry name" value="SH3-like_dom_sf"/>
</dbReference>
<dbReference type="InterPro" id="IPR001849">
    <property type="entry name" value="PH_domain"/>
</dbReference>
<dbReference type="Gene3D" id="3.20.20.190">
    <property type="entry name" value="Phosphatidylinositol (PI) phosphodiesterase"/>
    <property type="match status" value="1"/>
</dbReference>
<feature type="domain" description="SH2" evidence="25">
    <location>
        <begin position="550"/>
        <end position="657"/>
    </location>
</feature>
<feature type="domain" description="SH3" evidence="26">
    <location>
        <begin position="791"/>
        <end position="851"/>
    </location>
</feature>
<dbReference type="RefSeq" id="XP_011364937.1">
    <property type="nucleotide sequence ID" value="XM_011366635.2"/>
</dbReference>
<evidence type="ECO:0000256" key="24">
    <source>
        <dbReference type="SAM" id="MobiDB-lite"/>
    </source>
</evidence>
<dbReference type="PROSITE" id="PS50222">
    <property type="entry name" value="EF_HAND_2"/>
    <property type="match status" value="1"/>
</dbReference>
<dbReference type="InterPro" id="IPR016279">
    <property type="entry name" value="PLC-gamma"/>
</dbReference>
<dbReference type="InterPro" id="IPR035724">
    <property type="entry name" value="PLCgamma1_SH3"/>
</dbReference>
<dbReference type="InterPro" id="IPR057061">
    <property type="entry name" value="PLCG_EF-hand_2"/>
</dbReference>
<evidence type="ECO:0000259" key="25">
    <source>
        <dbReference type="PROSITE" id="PS50001"/>
    </source>
</evidence>
<dbReference type="PROSITE" id="PS00018">
    <property type="entry name" value="EF_HAND_1"/>
    <property type="match status" value="1"/>
</dbReference>